<reference evidence="2 3" key="1">
    <citation type="submission" date="2020-09" db="EMBL/GenBank/DDBJ databases">
        <title>TT11 complete genome.</title>
        <authorList>
            <person name="Wu Z."/>
        </authorList>
    </citation>
    <scope>NUCLEOTIDE SEQUENCE [LARGE SCALE GENOMIC DNA]</scope>
    <source>
        <strain evidence="2 3">TT11</strain>
    </source>
</reference>
<dbReference type="Proteomes" id="UP000600588">
    <property type="component" value="Unassembled WGS sequence"/>
</dbReference>
<comment type="caution">
    <text evidence="2">The sequence shown here is derived from an EMBL/GenBank/DDBJ whole genome shotgun (WGS) entry which is preliminary data.</text>
</comment>
<gene>
    <name evidence="2" type="ORF">ICJ83_09885</name>
</gene>
<dbReference type="RefSeq" id="WP_188230216.1">
    <property type="nucleotide sequence ID" value="NZ_JACVXB010000003.1"/>
</dbReference>
<dbReference type="EMBL" id="JACVXB010000003">
    <property type="protein sequence ID" value="MBD0832442.1"/>
    <property type="molecule type" value="Genomic_DNA"/>
</dbReference>
<accession>A0A8J6U924</accession>
<dbReference type="AlphaFoldDB" id="A0A8J6U924"/>
<keyword evidence="3" id="KW-1185">Reference proteome</keyword>
<evidence type="ECO:0000256" key="1">
    <source>
        <dbReference type="SAM" id="MobiDB-lite"/>
    </source>
</evidence>
<organism evidence="2 3">
    <name type="scientific">Aestuariibaculum sediminum</name>
    <dbReference type="NCBI Taxonomy" id="2770637"/>
    <lineage>
        <taxon>Bacteria</taxon>
        <taxon>Pseudomonadati</taxon>
        <taxon>Bacteroidota</taxon>
        <taxon>Flavobacteriia</taxon>
        <taxon>Flavobacteriales</taxon>
        <taxon>Flavobacteriaceae</taxon>
    </lineage>
</organism>
<feature type="compositionally biased region" description="Basic and acidic residues" evidence="1">
    <location>
        <begin position="16"/>
        <end position="28"/>
    </location>
</feature>
<name>A0A8J6U924_9FLAO</name>
<feature type="region of interest" description="Disordered" evidence="1">
    <location>
        <begin position="1"/>
        <end position="28"/>
    </location>
</feature>
<protein>
    <submittedName>
        <fullName evidence="2">Uncharacterized protein</fullName>
    </submittedName>
</protein>
<evidence type="ECO:0000313" key="2">
    <source>
        <dbReference type="EMBL" id="MBD0832442.1"/>
    </source>
</evidence>
<evidence type="ECO:0000313" key="3">
    <source>
        <dbReference type="Proteomes" id="UP000600588"/>
    </source>
</evidence>
<sequence>MGGEGAMMAANSSLKNNRDLVSKRKESKALQGSYANVNIKKYPNAT</sequence>
<proteinExistence type="predicted"/>